<reference evidence="1 2" key="1">
    <citation type="journal article" date="2014" name="Agronomy (Basel)">
        <title>A Draft Genome Sequence for Ensete ventricosum, the Drought-Tolerant Tree Against Hunger.</title>
        <authorList>
            <person name="Harrison J."/>
            <person name="Moore K.A."/>
            <person name="Paszkiewicz K."/>
            <person name="Jones T."/>
            <person name="Grant M."/>
            <person name="Ambacheew D."/>
            <person name="Muzemil S."/>
            <person name="Studholme D.J."/>
        </authorList>
    </citation>
    <scope>NUCLEOTIDE SEQUENCE [LARGE SCALE GENOMIC DNA]</scope>
</reference>
<protein>
    <submittedName>
        <fullName evidence="1">Uncharacterized protein</fullName>
    </submittedName>
</protein>
<organism evidence="1 2">
    <name type="scientific">Ensete ventricosum</name>
    <name type="common">Abyssinian banana</name>
    <name type="synonym">Musa ensete</name>
    <dbReference type="NCBI Taxonomy" id="4639"/>
    <lineage>
        <taxon>Eukaryota</taxon>
        <taxon>Viridiplantae</taxon>
        <taxon>Streptophyta</taxon>
        <taxon>Embryophyta</taxon>
        <taxon>Tracheophyta</taxon>
        <taxon>Spermatophyta</taxon>
        <taxon>Magnoliopsida</taxon>
        <taxon>Liliopsida</taxon>
        <taxon>Zingiberales</taxon>
        <taxon>Musaceae</taxon>
        <taxon>Ensete</taxon>
    </lineage>
</organism>
<evidence type="ECO:0000313" key="1">
    <source>
        <dbReference type="EMBL" id="RRT74999.1"/>
    </source>
</evidence>
<dbReference type="Proteomes" id="UP000287651">
    <property type="component" value="Unassembled WGS sequence"/>
</dbReference>
<comment type="caution">
    <text evidence="1">The sequence shown here is derived from an EMBL/GenBank/DDBJ whole genome shotgun (WGS) entry which is preliminary data.</text>
</comment>
<evidence type="ECO:0000313" key="2">
    <source>
        <dbReference type="Proteomes" id="UP000287651"/>
    </source>
</evidence>
<proteinExistence type="predicted"/>
<gene>
    <name evidence="1" type="ORF">B296_00005941</name>
</gene>
<sequence length="148" mass="15502">MAVRDHYGKGWQHRAGSDARLKGERDMVAAAKATVVSQREVARRGRKGTTVVGGCVVVGNDVAMLAAAKGEKGDGSGIEPNLVSTRGAGDELVATAMVAEDKAAWLLRSLGEETQEVATVDDKVLQLGIEEEEGMARVEGSDGVVARK</sequence>
<accession>A0A427AFI0</accession>
<name>A0A427AFI0_ENSVE</name>
<dbReference type="EMBL" id="AMZH03002613">
    <property type="protein sequence ID" value="RRT74999.1"/>
    <property type="molecule type" value="Genomic_DNA"/>
</dbReference>
<dbReference type="AlphaFoldDB" id="A0A427AFI0"/>